<evidence type="ECO:0000313" key="5">
    <source>
        <dbReference type="EMBL" id="PJK27470.1"/>
    </source>
</evidence>
<dbReference type="Pfam" id="PF13193">
    <property type="entry name" value="AMP-binding_C"/>
    <property type="match status" value="1"/>
</dbReference>
<dbReference type="InterPro" id="IPR000873">
    <property type="entry name" value="AMP-dep_synth/lig_dom"/>
</dbReference>
<dbReference type="GO" id="GO:0006631">
    <property type="term" value="P:fatty acid metabolic process"/>
    <property type="evidence" value="ECO:0007669"/>
    <property type="project" value="TreeGrafter"/>
</dbReference>
<evidence type="ECO:0000256" key="2">
    <source>
        <dbReference type="ARBA" id="ARBA00022598"/>
    </source>
</evidence>
<comment type="similarity">
    <text evidence="1">Belongs to the ATP-dependent AMP-binding enzyme family.</text>
</comment>
<dbReference type="InterPro" id="IPR045851">
    <property type="entry name" value="AMP-bd_C_sf"/>
</dbReference>
<dbReference type="Gene3D" id="3.30.300.30">
    <property type="match status" value="1"/>
</dbReference>
<name>A0A2M9FVG6_9PROT</name>
<gene>
    <name evidence="5" type="ORF">CVT23_21345</name>
</gene>
<dbReference type="Pfam" id="PF00501">
    <property type="entry name" value="AMP-binding"/>
    <property type="match status" value="1"/>
</dbReference>
<dbReference type="InterPro" id="IPR020845">
    <property type="entry name" value="AMP-binding_CS"/>
</dbReference>
<dbReference type="OrthoDB" id="7315605at2"/>
<feature type="domain" description="AMP-binding enzyme C-terminal" evidence="4">
    <location>
        <begin position="441"/>
        <end position="516"/>
    </location>
</feature>
<comment type="caution">
    <text evidence="5">The sequence shown here is derived from an EMBL/GenBank/DDBJ whole genome shotgun (WGS) entry which is preliminary data.</text>
</comment>
<dbReference type="PROSITE" id="PS00455">
    <property type="entry name" value="AMP_BINDING"/>
    <property type="match status" value="1"/>
</dbReference>
<dbReference type="SUPFAM" id="SSF56801">
    <property type="entry name" value="Acetyl-CoA synthetase-like"/>
    <property type="match status" value="1"/>
</dbReference>
<protein>
    <submittedName>
        <fullName evidence="5">ATP-dependent acyl-CoA ligase</fullName>
    </submittedName>
</protein>
<dbReference type="PANTHER" id="PTHR43201">
    <property type="entry name" value="ACYL-COA SYNTHETASE"/>
    <property type="match status" value="1"/>
</dbReference>
<dbReference type="Proteomes" id="UP000229498">
    <property type="component" value="Unassembled WGS sequence"/>
</dbReference>
<dbReference type="InterPro" id="IPR025110">
    <property type="entry name" value="AMP-bd_C"/>
</dbReference>
<dbReference type="Gene3D" id="3.40.50.12780">
    <property type="entry name" value="N-terminal domain of ligase-like"/>
    <property type="match status" value="1"/>
</dbReference>
<keyword evidence="2 5" id="KW-0436">Ligase</keyword>
<keyword evidence="6" id="KW-1185">Reference proteome</keyword>
<dbReference type="EMBL" id="PHIG01000063">
    <property type="protein sequence ID" value="PJK27470.1"/>
    <property type="molecule type" value="Genomic_DNA"/>
</dbReference>
<dbReference type="GO" id="GO:0031956">
    <property type="term" value="F:medium-chain fatty acid-CoA ligase activity"/>
    <property type="evidence" value="ECO:0007669"/>
    <property type="project" value="TreeGrafter"/>
</dbReference>
<evidence type="ECO:0000259" key="4">
    <source>
        <dbReference type="Pfam" id="PF13193"/>
    </source>
</evidence>
<organism evidence="5 6">
    <name type="scientific">Minwuia thermotolerans</name>
    <dbReference type="NCBI Taxonomy" id="2056226"/>
    <lineage>
        <taxon>Bacteria</taxon>
        <taxon>Pseudomonadati</taxon>
        <taxon>Pseudomonadota</taxon>
        <taxon>Alphaproteobacteria</taxon>
        <taxon>Minwuiales</taxon>
        <taxon>Minwuiaceae</taxon>
        <taxon>Minwuia</taxon>
    </lineage>
</organism>
<feature type="domain" description="AMP-dependent synthetase/ligase" evidence="3">
    <location>
        <begin position="33"/>
        <end position="381"/>
    </location>
</feature>
<sequence>MGRSDVNQQVSEAGEFSDPRIPNRDRCVLRHILDRHAEATPDAPFAWFEGGELWDYARMRSEAARTGAGLQKIGVARDDRVLVWLPNGPLMLRCWFGINYVGAAYVPINTAYRGGLLEHVVRNSDAKLMIVHADLVERLSEIDLAKLERLIVVGGETDFDRLPVEPEDALGAPGDEPAPLERPIDPWDLQSIIYTSGTTGPSKGVLSSYLHLFTMATSARPMLDHTDRRLINLPLFHAGGTGNSYGMLAKGGSIALVDSFKTDTFWDTVRESGSTCVTLLGAMTPFLMKADPSPRDHDHPLRTVFMVPLSEDVTAFTQRFGLDVYTTFNMTEISCQLMSERNPQKVGSCGKVRPGAEVRLVDANDCEVPVGEIGEMIVREERPWGLNHGYNNNPEATAKAWRNGWFHTGDMFRKDADGTFYFLDRAKDAIRRRGENISSFEVENEVNAHPDVRESAAVAVPSEFSEDEVLVVVAPVPGRSVDPAALLEFLQPRMAHFMIPRFIRVMDDLPKTPTQKVQKHLLRAEGVTEDTWDREAAGVKIRRDRIGAA</sequence>
<evidence type="ECO:0000256" key="1">
    <source>
        <dbReference type="ARBA" id="ARBA00006432"/>
    </source>
</evidence>
<dbReference type="AlphaFoldDB" id="A0A2M9FVG6"/>
<accession>A0A2M9FVG6</accession>
<evidence type="ECO:0000259" key="3">
    <source>
        <dbReference type="Pfam" id="PF00501"/>
    </source>
</evidence>
<reference evidence="5 6" key="1">
    <citation type="submission" date="2017-11" db="EMBL/GenBank/DDBJ databases">
        <title>Draft genome sequence of Rhizobiales bacterium SY3-13.</title>
        <authorList>
            <person name="Sun C."/>
        </authorList>
    </citation>
    <scope>NUCLEOTIDE SEQUENCE [LARGE SCALE GENOMIC DNA]</scope>
    <source>
        <strain evidence="5 6">SY3-13</strain>
    </source>
</reference>
<evidence type="ECO:0000313" key="6">
    <source>
        <dbReference type="Proteomes" id="UP000229498"/>
    </source>
</evidence>
<dbReference type="InterPro" id="IPR042099">
    <property type="entry name" value="ANL_N_sf"/>
</dbReference>
<dbReference type="PANTHER" id="PTHR43201:SF5">
    <property type="entry name" value="MEDIUM-CHAIN ACYL-COA LIGASE ACSF2, MITOCHONDRIAL"/>
    <property type="match status" value="1"/>
</dbReference>
<proteinExistence type="inferred from homology"/>